<organism evidence="1 2">
    <name type="scientific">Lodderomyces elongisporus (strain ATCC 11503 / CBS 2605 / JCM 1781 / NBRC 1676 / NRRL YB-4239)</name>
    <name type="common">Yeast</name>
    <name type="synonym">Saccharomyces elongisporus</name>
    <dbReference type="NCBI Taxonomy" id="379508"/>
    <lineage>
        <taxon>Eukaryota</taxon>
        <taxon>Fungi</taxon>
        <taxon>Dikarya</taxon>
        <taxon>Ascomycota</taxon>
        <taxon>Saccharomycotina</taxon>
        <taxon>Pichiomycetes</taxon>
        <taxon>Debaryomycetaceae</taxon>
        <taxon>Candida/Lodderomyces clade</taxon>
        <taxon>Lodderomyces</taxon>
    </lineage>
</organism>
<evidence type="ECO:0000313" key="2">
    <source>
        <dbReference type="Proteomes" id="UP000001996"/>
    </source>
</evidence>
<keyword evidence="2" id="KW-1185">Reference proteome</keyword>
<dbReference type="InParanoid" id="A5DVF5"/>
<dbReference type="AlphaFoldDB" id="A5DVF5"/>
<sequence length="231" mass="26729">MTTDAKFLRLYSLPHGDHTLPYIWSVTIPLMFLVYDFSNNDWLDLIEPLSVFKYTVQNNVETAIITRIELNEFLKETRRYNKPKGSFSINYTRFQFKSLKFTMIQLLKIKFGKAEAAVLESFLKTEDQVLILGAIKSDDWSVTKIKNIIEKWRKKYKIIEAISGVDYKVGTPMCLISSKLEKYSKISSISDMTTSNFPHISQNGVIVEIYPDLFEPPAYLRSHSRLGTDTT</sequence>
<dbReference type="EMBL" id="CH981525">
    <property type="protein sequence ID" value="EDK43163.1"/>
    <property type="molecule type" value="Genomic_DNA"/>
</dbReference>
<protein>
    <submittedName>
        <fullName evidence="1">Uncharacterized protein</fullName>
    </submittedName>
</protein>
<dbReference type="KEGG" id="lel:PVL30_001313"/>
<reference evidence="1 2" key="1">
    <citation type="journal article" date="2009" name="Nature">
        <title>Evolution of pathogenicity and sexual reproduction in eight Candida genomes.</title>
        <authorList>
            <person name="Butler G."/>
            <person name="Rasmussen M.D."/>
            <person name="Lin M.F."/>
            <person name="Santos M.A."/>
            <person name="Sakthikumar S."/>
            <person name="Munro C.A."/>
            <person name="Rheinbay E."/>
            <person name="Grabherr M."/>
            <person name="Forche A."/>
            <person name="Reedy J.L."/>
            <person name="Agrafioti I."/>
            <person name="Arnaud M.B."/>
            <person name="Bates S."/>
            <person name="Brown A.J."/>
            <person name="Brunke S."/>
            <person name="Costanzo M.C."/>
            <person name="Fitzpatrick D.A."/>
            <person name="de Groot P.W."/>
            <person name="Harris D."/>
            <person name="Hoyer L.L."/>
            <person name="Hube B."/>
            <person name="Klis F.M."/>
            <person name="Kodira C."/>
            <person name="Lennard N."/>
            <person name="Logue M.E."/>
            <person name="Martin R."/>
            <person name="Neiman A.M."/>
            <person name="Nikolaou E."/>
            <person name="Quail M.A."/>
            <person name="Quinn J."/>
            <person name="Santos M.C."/>
            <person name="Schmitzberger F.F."/>
            <person name="Sherlock G."/>
            <person name="Shah P."/>
            <person name="Silverstein K.A."/>
            <person name="Skrzypek M.S."/>
            <person name="Soll D."/>
            <person name="Staggs R."/>
            <person name="Stansfield I."/>
            <person name="Stumpf M.P."/>
            <person name="Sudbery P.E."/>
            <person name="Srikantha T."/>
            <person name="Zeng Q."/>
            <person name="Berman J."/>
            <person name="Berriman M."/>
            <person name="Heitman J."/>
            <person name="Gow N.A."/>
            <person name="Lorenz M.C."/>
            <person name="Birren B.W."/>
            <person name="Kellis M."/>
            <person name="Cuomo C.A."/>
        </authorList>
    </citation>
    <scope>NUCLEOTIDE SEQUENCE [LARGE SCALE GENOMIC DNA]</scope>
    <source>
        <strain evidence="2">ATCC 11503 / BCRC 21390 / CBS 2605 / JCM 1781 / NBRC 1676 / NRRL YB-4239</strain>
    </source>
</reference>
<dbReference type="HOGENOM" id="CLU_077721_0_0_1"/>
<proteinExistence type="predicted"/>
<evidence type="ECO:0000313" key="1">
    <source>
        <dbReference type="EMBL" id="EDK43163.1"/>
    </source>
</evidence>
<accession>A5DVF5</accession>
<dbReference type="VEuPathDB" id="FungiDB:LELG_01341"/>
<gene>
    <name evidence="1" type="ORF">LELG_01341</name>
</gene>
<dbReference type="GeneID" id="5234421"/>
<dbReference type="Proteomes" id="UP000001996">
    <property type="component" value="Unassembled WGS sequence"/>
</dbReference>
<name>A5DVF5_LODEL</name>